<protein>
    <submittedName>
        <fullName evidence="2">Bifunctional ornithine acetyltransferase/N-acetylglutamate synthase</fullName>
    </submittedName>
</protein>
<comment type="caution">
    <text evidence="2">The sequence shown here is derived from an EMBL/GenBank/DDBJ whole genome shotgun (WGS) entry which is preliminary data.</text>
</comment>
<evidence type="ECO:0000256" key="1">
    <source>
        <dbReference type="ARBA" id="ARBA00011475"/>
    </source>
</evidence>
<evidence type="ECO:0000313" key="3">
    <source>
        <dbReference type="Proteomes" id="UP000319836"/>
    </source>
</evidence>
<dbReference type="Gene3D" id="3.30.2330.10">
    <property type="entry name" value="arginine biosynthesis bifunctional protein suprefamily"/>
    <property type="match status" value="1"/>
</dbReference>
<reference evidence="2 3" key="1">
    <citation type="journal article" date="2019" name="Nat. Microbiol.">
        <title>Mediterranean grassland soil C-N compound turnover is dependent on rainfall and depth, and is mediated by genomically divergent microorganisms.</title>
        <authorList>
            <person name="Diamond S."/>
            <person name="Andeer P.F."/>
            <person name="Li Z."/>
            <person name="Crits-Christoph A."/>
            <person name="Burstein D."/>
            <person name="Anantharaman K."/>
            <person name="Lane K.R."/>
            <person name="Thomas B.C."/>
            <person name="Pan C."/>
            <person name="Northen T.R."/>
            <person name="Banfield J.F."/>
        </authorList>
    </citation>
    <scope>NUCLEOTIDE SEQUENCE [LARGE SCALE GENOMIC DNA]</scope>
    <source>
        <strain evidence="2">WS_10</strain>
    </source>
</reference>
<accession>A0A538U0D8</accession>
<dbReference type="PANTHER" id="PTHR23100:SF0">
    <property type="entry name" value="ARGININE BIOSYNTHESIS BIFUNCTIONAL PROTEIN ARGJ, MITOCHONDRIAL"/>
    <property type="match status" value="1"/>
</dbReference>
<dbReference type="InterPro" id="IPR016117">
    <property type="entry name" value="ArgJ-like_dom_sf"/>
</dbReference>
<dbReference type="GO" id="GO:0006592">
    <property type="term" value="P:ornithine biosynthetic process"/>
    <property type="evidence" value="ECO:0007669"/>
    <property type="project" value="TreeGrafter"/>
</dbReference>
<dbReference type="GO" id="GO:0006526">
    <property type="term" value="P:L-arginine biosynthetic process"/>
    <property type="evidence" value="ECO:0007669"/>
    <property type="project" value="InterPro"/>
</dbReference>
<feature type="non-terminal residue" evidence="2">
    <location>
        <position position="72"/>
    </location>
</feature>
<keyword evidence="2" id="KW-0808">Transferase</keyword>
<proteinExistence type="predicted"/>
<dbReference type="InterPro" id="IPR002813">
    <property type="entry name" value="Arg_biosynth_ArgJ"/>
</dbReference>
<organism evidence="2 3">
    <name type="scientific">Eiseniibacteriota bacterium</name>
    <dbReference type="NCBI Taxonomy" id="2212470"/>
    <lineage>
        <taxon>Bacteria</taxon>
        <taxon>Candidatus Eiseniibacteriota</taxon>
    </lineage>
</organism>
<dbReference type="EMBL" id="VBPA01000311">
    <property type="protein sequence ID" value="TMQ69323.1"/>
    <property type="molecule type" value="Genomic_DNA"/>
</dbReference>
<evidence type="ECO:0000313" key="2">
    <source>
        <dbReference type="EMBL" id="TMQ69323.1"/>
    </source>
</evidence>
<dbReference type="SUPFAM" id="SSF56266">
    <property type="entry name" value="DmpA/ArgJ-like"/>
    <property type="match status" value="1"/>
</dbReference>
<dbReference type="AlphaFoldDB" id="A0A538U0D8"/>
<dbReference type="Proteomes" id="UP000319836">
    <property type="component" value="Unassembled WGS sequence"/>
</dbReference>
<dbReference type="GO" id="GO:0004042">
    <property type="term" value="F:L-glutamate N-acetyltransferase activity"/>
    <property type="evidence" value="ECO:0007669"/>
    <property type="project" value="TreeGrafter"/>
</dbReference>
<sequence>FLTTDAAIAPVALRAALAQAVGSSFNRITVDGDMSTNDTVLLLANGCAGHPPIASPRARAFAPFATALEQVC</sequence>
<comment type="subunit">
    <text evidence="1">Heterotetramer of two alpha and two beta chains.</text>
</comment>
<name>A0A538U0D8_UNCEI</name>
<dbReference type="GO" id="GO:0004358">
    <property type="term" value="F:L-glutamate N-acetyltransferase activity, acting on acetyl-L-ornithine as donor"/>
    <property type="evidence" value="ECO:0007669"/>
    <property type="project" value="InterPro"/>
</dbReference>
<dbReference type="Pfam" id="PF01960">
    <property type="entry name" value="ArgJ"/>
    <property type="match status" value="1"/>
</dbReference>
<gene>
    <name evidence="2" type="ORF">E6K80_12095</name>
</gene>
<feature type="non-terminal residue" evidence="2">
    <location>
        <position position="1"/>
    </location>
</feature>
<dbReference type="PANTHER" id="PTHR23100">
    <property type="entry name" value="ARGININE BIOSYNTHESIS BIFUNCTIONAL PROTEIN ARGJ"/>
    <property type="match status" value="1"/>
</dbReference>